<dbReference type="InterPro" id="IPR004793">
    <property type="entry name" value="Desulfoferrodoxin_rbo"/>
</dbReference>
<dbReference type="GO" id="GO:0005506">
    <property type="term" value="F:iron ion binding"/>
    <property type="evidence" value="ECO:0007669"/>
    <property type="project" value="InterPro"/>
</dbReference>
<protein>
    <recommendedName>
        <fullName evidence="5">Desulfoferrodoxin</fullName>
        <ecNumber evidence="4">1.15.1.2</ecNumber>
    </recommendedName>
    <alternativeName>
        <fullName evidence="13">Superoxide reductase</fullName>
    </alternativeName>
</protein>
<keyword evidence="9" id="KW-0249">Electron transport</keyword>
<keyword evidence="6" id="KW-0813">Transport</keyword>
<dbReference type="PANTHER" id="PTHR36541:SF1">
    <property type="entry name" value="SUPEROXIDE REDUCTASE-RELATED"/>
    <property type="match status" value="1"/>
</dbReference>
<evidence type="ECO:0000256" key="11">
    <source>
        <dbReference type="ARBA" id="ARBA00023004"/>
    </source>
</evidence>
<feature type="binding site" evidence="15">
    <location>
        <position position="119"/>
    </location>
    <ligand>
        <name>Fe cation</name>
        <dbReference type="ChEBI" id="CHEBI:24875"/>
        <label>2</label>
        <note>catalytic</note>
    </ligand>
</feature>
<evidence type="ECO:0000256" key="1">
    <source>
        <dbReference type="ARBA" id="ARBA00001973"/>
    </source>
</evidence>
<feature type="binding site" evidence="15">
    <location>
        <position position="13"/>
    </location>
    <ligand>
        <name>Fe cation</name>
        <dbReference type="ChEBI" id="CHEBI:24875"/>
        <label>1</label>
    </ligand>
</feature>
<evidence type="ECO:0000313" key="19">
    <source>
        <dbReference type="Proteomes" id="UP000636888"/>
    </source>
</evidence>
<dbReference type="Gene3D" id="2.20.28.100">
    <property type="entry name" value="Desulphoferrodoxin, N-terminal domain"/>
    <property type="match status" value="1"/>
</dbReference>
<dbReference type="NCBIfam" id="TIGR00332">
    <property type="entry name" value="neela_ferrous"/>
    <property type="match status" value="1"/>
</dbReference>
<dbReference type="Gene3D" id="2.60.40.730">
    <property type="entry name" value="SOR catalytic domain"/>
    <property type="match status" value="1"/>
</dbReference>
<evidence type="ECO:0000256" key="3">
    <source>
        <dbReference type="ARBA" id="ARBA00011738"/>
    </source>
</evidence>
<evidence type="ECO:0000313" key="18">
    <source>
        <dbReference type="EMBL" id="MBJ6726903.1"/>
    </source>
</evidence>
<dbReference type="GO" id="GO:0050605">
    <property type="term" value="F:superoxide reductase activity"/>
    <property type="evidence" value="ECO:0007669"/>
    <property type="project" value="UniProtKB-EC"/>
</dbReference>
<reference evidence="18" key="1">
    <citation type="submission" date="2020-12" db="EMBL/GenBank/DDBJ databases">
        <title>Geomonas sp. Red875, isolated from river sediment.</title>
        <authorList>
            <person name="Xu Z."/>
            <person name="Zhang Z."/>
            <person name="Masuda Y."/>
            <person name="Itoh H."/>
            <person name="Senoo K."/>
        </authorList>
    </citation>
    <scope>NUCLEOTIDE SEQUENCE</scope>
    <source>
        <strain evidence="18">Red875</strain>
    </source>
</reference>
<comment type="function">
    <text evidence="12">Catalyzes the one-electron reduction of superoxide anion radical to hydrogen peroxide at a nonheme ferrous iron center. Plays a fundamental role in case of oxidative stress via its superoxide detoxification activity.</text>
</comment>
<evidence type="ECO:0000256" key="6">
    <source>
        <dbReference type="ARBA" id="ARBA00022448"/>
    </source>
</evidence>
<comment type="catalytic activity">
    <reaction evidence="14">
        <text>reduced [rubredoxin] + superoxide + 2 H(+) = oxidized [rubredoxin] + H2O2</text>
        <dbReference type="Rhea" id="RHEA:21324"/>
        <dbReference type="Rhea" id="RHEA-COMP:10302"/>
        <dbReference type="Rhea" id="RHEA-COMP:10303"/>
        <dbReference type="ChEBI" id="CHEBI:15378"/>
        <dbReference type="ChEBI" id="CHEBI:16240"/>
        <dbReference type="ChEBI" id="CHEBI:18421"/>
        <dbReference type="ChEBI" id="CHEBI:29033"/>
        <dbReference type="ChEBI" id="CHEBI:29034"/>
        <dbReference type="EC" id="1.15.1.2"/>
    </reaction>
</comment>
<dbReference type="Pfam" id="PF06397">
    <property type="entry name" value="Desulfoferrod_N"/>
    <property type="match status" value="1"/>
</dbReference>
<feature type="binding site" evidence="15">
    <location>
        <position position="69"/>
    </location>
    <ligand>
        <name>Fe cation</name>
        <dbReference type="ChEBI" id="CHEBI:24875"/>
        <label>2</label>
        <note>catalytic</note>
    </ligand>
</feature>
<organism evidence="18 19">
    <name type="scientific">Geomesophilobacter sediminis</name>
    <dbReference type="NCBI Taxonomy" id="2798584"/>
    <lineage>
        <taxon>Bacteria</taxon>
        <taxon>Pseudomonadati</taxon>
        <taxon>Thermodesulfobacteriota</taxon>
        <taxon>Desulfuromonadia</taxon>
        <taxon>Geobacterales</taxon>
        <taxon>Geobacteraceae</taxon>
        <taxon>Geomesophilobacter</taxon>
    </lineage>
</organism>
<keyword evidence="11 15" id="KW-0408">Iron</keyword>
<evidence type="ECO:0000256" key="7">
    <source>
        <dbReference type="ARBA" id="ARBA00022575"/>
    </source>
</evidence>
<evidence type="ECO:0000256" key="14">
    <source>
        <dbReference type="ARBA" id="ARBA00047448"/>
    </source>
</evidence>
<dbReference type="CDD" id="cd00974">
    <property type="entry name" value="DSRD"/>
    <property type="match status" value="1"/>
</dbReference>
<dbReference type="PANTHER" id="PTHR36541">
    <property type="entry name" value="SUPEROXIDE REDUCTASE-RELATED"/>
    <property type="match status" value="1"/>
</dbReference>
<feature type="binding site" evidence="15">
    <location>
        <position position="29"/>
    </location>
    <ligand>
        <name>Fe cation</name>
        <dbReference type="ChEBI" id="CHEBI:24875"/>
        <label>1</label>
    </ligand>
</feature>
<evidence type="ECO:0000256" key="8">
    <source>
        <dbReference type="ARBA" id="ARBA00022723"/>
    </source>
</evidence>
<evidence type="ECO:0000256" key="2">
    <source>
        <dbReference type="ARBA" id="ARBA00005941"/>
    </source>
</evidence>
<keyword evidence="19" id="KW-1185">Reference proteome</keyword>
<comment type="similarity">
    <text evidence="2">Belongs to the desulfoferrodoxin family.</text>
</comment>
<dbReference type="InterPro" id="IPR004462">
    <property type="entry name" value="Desulfoferrodoxin_N"/>
</dbReference>
<dbReference type="Pfam" id="PF01880">
    <property type="entry name" value="Desulfoferrodox"/>
    <property type="match status" value="1"/>
</dbReference>
<evidence type="ECO:0000256" key="15">
    <source>
        <dbReference type="PIRSR" id="PIRSR604793-1"/>
    </source>
</evidence>
<evidence type="ECO:0000256" key="13">
    <source>
        <dbReference type="ARBA" id="ARBA00031398"/>
    </source>
</evidence>
<comment type="cofactor">
    <cofactor evidence="1">
        <name>Cu(2+)</name>
        <dbReference type="ChEBI" id="CHEBI:29036"/>
    </cofactor>
</comment>
<dbReference type="CDD" id="cd03171">
    <property type="entry name" value="SORL_Dfx_classI"/>
    <property type="match status" value="1"/>
</dbReference>
<dbReference type="InterPro" id="IPR051233">
    <property type="entry name" value="Desulfoferrodoxin_SOR"/>
</dbReference>
<comment type="cofactor">
    <cofactor evidence="15">
        <name>Fe(2+)</name>
        <dbReference type="ChEBI" id="CHEBI:29033"/>
    </cofactor>
    <text evidence="15">Binds 1 Fe(2+) ion per subunit. The iron ion 2 is coordinated via four histidines and one cysteine residue.</text>
</comment>
<dbReference type="EC" id="1.15.1.2" evidence="4"/>
<name>A0A8J7M231_9BACT</name>
<evidence type="ECO:0000256" key="12">
    <source>
        <dbReference type="ARBA" id="ARBA00024690"/>
    </source>
</evidence>
<evidence type="ECO:0000259" key="16">
    <source>
        <dbReference type="Pfam" id="PF01880"/>
    </source>
</evidence>
<dbReference type="InterPro" id="IPR038094">
    <property type="entry name" value="Desulfoferrodoxin_N_sf"/>
</dbReference>
<gene>
    <name evidence="18" type="ORF">JFN93_19510</name>
</gene>
<accession>A0A8J7M231</accession>
<sequence>MAEALQVYKCDSCGNIVEVFHPGAGELVCCGAPMALKTENTVDAAKEKHVPVIEKGNGVIKVKVGSVAHPMESAHYIEWIEIIADGKVYRQMLQPGQAPEATFNISATSVTAREYCNLHGHWSTQG</sequence>
<comment type="caution">
    <text evidence="18">The sequence shown here is derived from an EMBL/GenBank/DDBJ whole genome shotgun (WGS) entry which is preliminary data.</text>
</comment>
<dbReference type="SUPFAM" id="SSF49367">
    <property type="entry name" value="Superoxide reductase-like"/>
    <property type="match status" value="1"/>
</dbReference>
<dbReference type="InterPro" id="IPR036073">
    <property type="entry name" value="Desulfoferrodoxin_Fe-bd_dom_sf"/>
</dbReference>
<feature type="domain" description="Desulfoferrodoxin N-terminal" evidence="17">
    <location>
        <begin position="2"/>
        <end position="36"/>
    </location>
</feature>
<feature type="binding site" evidence="15">
    <location>
        <position position="49"/>
    </location>
    <ligand>
        <name>Fe cation</name>
        <dbReference type="ChEBI" id="CHEBI:24875"/>
        <label>2</label>
        <note>catalytic</note>
    </ligand>
</feature>
<dbReference type="NCBIfam" id="TIGR00319">
    <property type="entry name" value="desulf_FeS4"/>
    <property type="match status" value="1"/>
</dbReference>
<keyword evidence="10" id="KW-0560">Oxidoreductase</keyword>
<proteinExistence type="inferred from homology"/>
<dbReference type="Proteomes" id="UP000636888">
    <property type="component" value="Unassembled WGS sequence"/>
</dbReference>
<keyword evidence="7" id="KW-0216">Detoxification</keyword>
<evidence type="ECO:0000256" key="9">
    <source>
        <dbReference type="ARBA" id="ARBA00022982"/>
    </source>
</evidence>
<feature type="domain" description="Desulfoferrodoxin ferrous iron-binding" evidence="16">
    <location>
        <begin position="42"/>
        <end position="124"/>
    </location>
</feature>
<evidence type="ECO:0000256" key="4">
    <source>
        <dbReference type="ARBA" id="ARBA00012679"/>
    </source>
</evidence>
<dbReference type="InterPro" id="IPR002742">
    <property type="entry name" value="Desulfoferrodoxin_Fe-bd_dom"/>
</dbReference>
<comment type="cofactor">
    <cofactor evidence="15">
        <name>Fe(3+)</name>
        <dbReference type="ChEBI" id="CHEBI:29034"/>
    </cofactor>
    <text evidence="15">Binds 1 Fe(3+) ion per subunit. The iron ion 1 is coordinated via 4 cysteine residues.</text>
</comment>
<dbReference type="RefSeq" id="WP_199385818.1">
    <property type="nucleotide sequence ID" value="NZ_JAEMHM010000018.1"/>
</dbReference>
<evidence type="ECO:0000256" key="10">
    <source>
        <dbReference type="ARBA" id="ARBA00023002"/>
    </source>
</evidence>
<comment type="subunit">
    <text evidence="3">Homodimer.</text>
</comment>
<feature type="binding site" evidence="15">
    <location>
        <position position="75"/>
    </location>
    <ligand>
        <name>Fe cation</name>
        <dbReference type="ChEBI" id="CHEBI:24875"/>
        <label>2</label>
        <note>catalytic</note>
    </ligand>
</feature>
<dbReference type="GO" id="GO:0019430">
    <property type="term" value="P:removal of superoxide radicals"/>
    <property type="evidence" value="ECO:0007669"/>
    <property type="project" value="InterPro"/>
</dbReference>
<feature type="binding site" evidence="15">
    <location>
        <position position="116"/>
    </location>
    <ligand>
        <name>Fe cation</name>
        <dbReference type="ChEBI" id="CHEBI:24875"/>
        <label>2</label>
        <note>catalytic</note>
    </ligand>
</feature>
<evidence type="ECO:0000259" key="17">
    <source>
        <dbReference type="Pfam" id="PF06397"/>
    </source>
</evidence>
<dbReference type="NCBIfam" id="TIGR00320">
    <property type="entry name" value="dfx_rbo"/>
    <property type="match status" value="1"/>
</dbReference>
<dbReference type="EMBL" id="JAEMHM010000018">
    <property type="protein sequence ID" value="MBJ6726903.1"/>
    <property type="molecule type" value="Genomic_DNA"/>
</dbReference>
<keyword evidence="8 15" id="KW-0479">Metal-binding</keyword>
<dbReference type="AlphaFoldDB" id="A0A8J7M231"/>
<dbReference type="SUPFAM" id="SSF57802">
    <property type="entry name" value="Rubredoxin-like"/>
    <property type="match status" value="1"/>
</dbReference>
<evidence type="ECO:0000256" key="5">
    <source>
        <dbReference type="ARBA" id="ARBA00014839"/>
    </source>
</evidence>
<feature type="binding site" evidence="15">
    <location>
        <position position="10"/>
    </location>
    <ligand>
        <name>Fe cation</name>
        <dbReference type="ChEBI" id="CHEBI:24875"/>
        <label>1</label>
    </ligand>
</feature>
<feature type="binding site" evidence="15">
    <location>
        <position position="30"/>
    </location>
    <ligand>
        <name>Fe cation</name>
        <dbReference type="ChEBI" id="CHEBI:24875"/>
        <label>1</label>
    </ligand>
</feature>